<sequence length="425" mass="48027">MEAEKRRRALGFARAGLLPVFFGGFMNLVFERERYDKERIQGKNRIFFWGRTLAGGDWWKNLYTLLLLIGTSVMYAVVPEVWLTNNFPPVGITFIVLTKILVTMAISAWILSALTDPGIIPRNEAPPEDLPEVIPSGHVAVKDVVINDVDVQLSYCRESVPRLDFSFFFWILHNAKSNWRAGTCKIWRPPRSSHCRVCDNCVEIFDHHCQWLGNCVGSRNYGAFFLFVLHTQLLSLFTLAGSIAYLVLFTNQTAEERDVSGSQAFSIILSESPAAVGLVSAIICFLVILMFGPLLAVHTRLLLTNKTTKEHLTKKIWADGKPYDDEQGWKHCKTVLCSERRESTMWKSYQPTEVDPEAEDTLLELGTDEKAPAKDEEDVEITVEDEKDVEITVDDENNVEDAVDSTEPFEHHSADLSTTLQPTPP</sequence>
<evidence type="ECO:0000256" key="8">
    <source>
        <dbReference type="SAM" id="MobiDB-lite"/>
    </source>
</evidence>
<evidence type="ECO:0000256" key="3">
    <source>
        <dbReference type="ARBA" id="ARBA00022692"/>
    </source>
</evidence>
<name>A0A7S2ZYR3_9RHOD</name>
<evidence type="ECO:0000256" key="7">
    <source>
        <dbReference type="RuleBase" id="RU079119"/>
    </source>
</evidence>
<keyword evidence="4 7" id="KW-1133">Transmembrane helix</keyword>
<dbReference type="GO" id="GO:0016020">
    <property type="term" value="C:membrane"/>
    <property type="evidence" value="ECO:0007669"/>
    <property type="project" value="UniProtKB-SubCell"/>
</dbReference>
<comment type="catalytic activity">
    <reaction evidence="7">
        <text>L-cysteinyl-[protein] + hexadecanoyl-CoA = S-hexadecanoyl-L-cysteinyl-[protein] + CoA</text>
        <dbReference type="Rhea" id="RHEA:36683"/>
        <dbReference type="Rhea" id="RHEA-COMP:10131"/>
        <dbReference type="Rhea" id="RHEA-COMP:11032"/>
        <dbReference type="ChEBI" id="CHEBI:29950"/>
        <dbReference type="ChEBI" id="CHEBI:57287"/>
        <dbReference type="ChEBI" id="CHEBI:57379"/>
        <dbReference type="ChEBI" id="CHEBI:74151"/>
        <dbReference type="EC" id="2.3.1.225"/>
    </reaction>
</comment>
<feature type="transmembrane region" description="Helical" evidence="7">
    <location>
        <begin position="61"/>
        <end position="78"/>
    </location>
</feature>
<dbReference type="PANTHER" id="PTHR22883">
    <property type="entry name" value="ZINC FINGER DHHC DOMAIN CONTAINING PROTEIN"/>
    <property type="match status" value="1"/>
</dbReference>
<feature type="transmembrane region" description="Helical" evidence="7">
    <location>
        <begin position="90"/>
        <end position="114"/>
    </location>
</feature>
<comment type="domain">
    <text evidence="7">The DHHC domain is required for palmitoyltransferase activity.</text>
</comment>
<dbReference type="InterPro" id="IPR001594">
    <property type="entry name" value="Palmitoyltrfase_DHHC"/>
</dbReference>
<keyword evidence="2 7" id="KW-0808">Transferase</keyword>
<organism evidence="10">
    <name type="scientific">Rhodosorus marinus</name>
    <dbReference type="NCBI Taxonomy" id="101924"/>
    <lineage>
        <taxon>Eukaryota</taxon>
        <taxon>Rhodophyta</taxon>
        <taxon>Stylonematophyceae</taxon>
        <taxon>Stylonematales</taxon>
        <taxon>Stylonemataceae</taxon>
        <taxon>Rhodosorus</taxon>
    </lineage>
</organism>
<evidence type="ECO:0000313" key="10">
    <source>
        <dbReference type="EMBL" id="CAE0054913.1"/>
    </source>
</evidence>
<keyword evidence="6 7" id="KW-0012">Acyltransferase</keyword>
<reference evidence="10" key="1">
    <citation type="submission" date="2021-01" db="EMBL/GenBank/DDBJ databases">
        <authorList>
            <person name="Corre E."/>
            <person name="Pelletier E."/>
            <person name="Niang G."/>
            <person name="Scheremetjew M."/>
            <person name="Finn R."/>
            <person name="Kale V."/>
            <person name="Holt S."/>
            <person name="Cochrane G."/>
            <person name="Meng A."/>
            <person name="Brown T."/>
            <person name="Cohen L."/>
        </authorList>
    </citation>
    <scope>NUCLEOTIDE SEQUENCE</scope>
    <source>
        <strain evidence="10">CCMP 769</strain>
    </source>
</reference>
<gene>
    <name evidence="10" type="ORF">RMAR00112_LOCUS22942</name>
</gene>
<feature type="transmembrane region" description="Helical" evidence="7">
    <location>
        <begin position="224"/>
        <end position="248"/>
    </location>
</feature>
<dbReference type="GO" id="GO:0006612">
    <property type="term" value="P:protein targeting to membrane"/>
    <property type="evidence" value="ECO:0007669"/>
    <property type="project" value="TreeGrafter"/>
</dbReference>
<feature type="transmembrane region" description="Helical" evidence="7">
    <location>
        <begin position="12"/>
        <end position="30"/>
    </location>
</feature>
<keyword evidence="5 7" id="KW-0472">Membrane</keyword>
<evidence type="ECO:0000259" key="9">
    <source>
        <dbReference type="Pfam" id="PF01529"/>
    </source>
</evidence>
<feature type="transmembrane region" description="Helical" evidence="7">
    <location>
        <begin position="274"/>
        <end position="297"/>
    </location>
</feature>
<dbReference type="InterPro" id="IPR039859">
    <property type="entry name" value="PFA4/ZDH16/20/ERF2-like"/>
</dbReference>
<keyword evidence="3 7" id="KW-0812">Transmembrane</keyword>
<dbReference type="GO" id="GO:0005783">
    <property type="term" value="C:endoplasmic reticulum"/>
    <property type="evidence" value="ECO:0007669"/>
    <property type="project" value="TreeGrafter"/>
</dbReference>
<comment type="subcellular location">
    <subcellularLocation>
        <location evidence="1">Membrane</location>
        <topology evidence="1">Multi-pass membrane protein</topology>
    </subcellularLocation>
</comment>
<protein>
    <recommendedName>
        <fullName evidence="7">Palmitoyltransferase</fullName>
        <ecNumber evidence="7">2.3.1.225</ecNumber>
    </recommendedName>
</protein>
<evidence type="ECO:0000256" key="6">
    <source>
        <dbReference type="ARBA" id="ARBA00023315"/>
    </source>
</evidence>
<dbReference type="AlphaFoldDB" id="A0A7S2ZYR3"/>
<dbReference type="EMBL" id="HBHW01029587">
    <property type="protein sequence ID" value="CAE0054913.1"/>
    <property type="molecule type" value="Transcribed_RNA"/>
</dbReference>
<feature type="compositionally biased region" description="Polar residues" evidence="8">
    <location>
        <begin position="415"/>
        <end position="425"/>
    </location>
</feature>
<evidence type="ECO:0000256" key="2">
    <source>
        <dbReference type="ARBA" id="ARBA00022679"/>
    </source>
</evidence>
<dbReference type="EC" id="2.3.1.225" evidence="7"/>
<accession>A0A7S2ZYR3</accession>
<comment type="similarity">
    <text evidence="7">Belongs to the DHHC palmitoyltransferase family.</text>
</comment>
<evidence type="ECO:0000256" key="5">
    <source>
        <dbReference type="ARBA" id="ARBA00023136"/>
    </source>
</evidence>
<evidence type="ECO:0000256" key="1">
    <source>
        <dbReference type="ARBA" id="ARBA00004141"/>
    </source>
</evidence>
<dbReference type="GO" id="GO:0005794">
    <property type="term" value="C:Golgi apparatus"/>
    <property type="evidence" value="ECO:0007669"/>
    <property type="project" value="TreeGrafter"/>
</dbReference>
<feature type="region of interest" description="Disordered" evidence="8">
    <location>
        <begin position="367"/>
        <end position="425"/>
    </location>
</feature>
<evidence type="ECO:0000256" key="4">
    <source>
        <dbReference type="ARBA" id="ARBA00022989"/>
    </source>
</evidence>
<feature type="domain" description="Palmitoyltransferase DHHC" evidence="9">
    <location>
        <begin position="183"/>
        <end position="314"/>
    </location>
</feature>
<dbReference type="Pfam" id="PF01529">
    <property type="entry name" value="DHHC"/>
    <property type="match status" value="1"/>
</dbReference>
<dbReference type="PROSITE" id="PS50216">
    <property type="entry name" value="DHHC"/>
    <property type="match status" value="1"/>
</dbReference>
<proteinExistence type="inferred from homology"/>
<dbReference type="GO" id="GO:0019706">
    <property type="term" value="F:protein-cysteine S-palmitoyltransferase activity"/>
    <property type="evidence" value="ECO:0007669"/>
    <property type="project" value="UniProtKB-EC"/>
</dbReference>
<feature type="compositionally biased region" description="Acidic residues" evidence="8">
    <location>
        <begin position="375"/>
        <end position="404"/>
    </location>
</feature>